<dbReference type="InterPro" id="IPR035979">
    <property type="entry name" value="RBD_domain_sf"/>
</dbReference>
<evidence type="ECO:0000259" key="13">
    <source>
        <dbReference type="Pfam" id="PF10443"/>
    </source>
</evidence>
<evidence type="ECO:0000256" key="7">
    <source>
        <dbReference type="ARBA" id="ARBA00022989"/>
    </source>
</evidence>
<comment type="similarity">
    <text evidence="2 11">Belongs to the YME2 family.</text>
</comment>
<gene>
    <name evidence="14" type="ORF">BABINDRAFT_178866</name>
</gene>
<dbReference type="Pfam" id="PF10443">
    <property type="entry name" value="RNA12"/>
    <property type="match status" value="1"/>
</dbReference>
<keyword evidence="6 11" id="KW-0999">Mitochondrion inner membrane</keyword>
<evidence type="ECO:0000256" key="5">
    <source>
        <dbReference type="ARBA" id="ARBA00022692"/>
    </source>
</evidence>
<evidence type="ECO:0000256" key="8">
    <source>
        <dbReference type="ARBA" id="ARBA00023128"/>
    </source>
</evidence>
<evidence type="ECO:0000256" key="4">
    <source>
        <dbReference type="ARBA" id="ARBA00022664"/>
    </source>
</evidence>
<dbReference type="PANTHER" id="PTHR32198">
    <property type="entry name" value="MITOCHONDRIAL ESCAPE PROTEIN 2"/>
    <property type="match status" value="1"/>
</dbReference>
<evidence type="ECO:0000256" key="2">
    <source>
        <dbReference type="ARBA" id="ARBA00010320"/>
    </source>
</evidence>
<dbReference type="RefSeq" id="XP_018988050.1">
    <property type="nucleotide sequence ID" value="XM_019131072.1"/>
</dbReference>
<evidence type="ECO:0000256" key="3">
    <source>
        <dbReference type="ARBA" id="ARBA00020222"/>
    </source>
</evidence>
<dbReference type="GeneID" id="30148925"/>
<sequence length="817" mass="92614">MSRDYSWITGAPHELGIGLRETSLTKEQEVSNEDNAEETGVIQKSTRESLIYFDHVLPFRQSKVDFKQDIYATIFSKNNKTLQDNVLDLSASENGPLDKSKLQITSFVPIKRDGGVFVKFAVPPFMEIDEFNKAIQKNTKDKATNSILGYLTHPRCYPVKGVPWIEDLRRFPSNRLKMSFEGPDLTEEEIYLLMRRYGVISDIIPPSPSIKDLPRFAEVKFRSMRSAVAAKNCTTGLKLGETVIHIKYIPVVRDNIIKDLILGHTKIAIPIIIALLATLAVLIFDPIRELFVESKITKKYLLTTYKDNLFVKPLISFINTFYDSVSSVAHLFYTRCGNRNEESGVLWTERYETVKQVKLWMEENMNTFLIIQGPRGSGKHLLIKEHVLAARDNVLYLDCEMMIKSRNETQLIRNVSHELGYYPIFPWLNSISTYIDLGVQGLTGQKSGLAESKETQVKNMFALVTSTIRNIALRDYNLNAVLEPEVDENGVVVAQTLIKEDDYLTDNPELKPVVVIDRFATKSETNSFVYRELAEFAATLINMNVAHVIFITDEVGSTQVLTEALPNLIFKTFLLSDALEESAQSYVLTQLKNSGKDFSELSQIDLCRAVKPLGGRMLDLQALVRRIVSGEEPQVALSQMVHQTAEQVTQMIKSLSAKYTQAQAWEMVKMLAAKPSVGYNEIYKSAFFKDTATLVELERDELVMLIKDQGIVQEVRPGKPLFTEAFCSLVNNERVYSFFENDSLSLLIAMETAKVKRFEEELVSLRAVSDNKLFAARLEYLGQKICLSTDKIIALEAAQADLLNRLEKPTKKRSSWL</sequence>
<proteinExistence type="inferred from homology"/>
<protein>
    <recommendedName>
        <fullName evidence="3 11">Mitochondrial escape protein 2</fullName>
    </recommendedName>
</protein>
<keyword evidence="9 11" id="KW-0472">Membrane</keyword>
<keyword evidence="15" id="KW-1185">Reference proteome</keyword>
<dbReference type="GO" id="GO:0006397">
    <property type="term" value="P:mRNA processing"/>
    <property type="evidence" value="ECO:0007669"/>
    <property type="project" value="UniProtKB-UniRule"/>
</dbReference>
<comment type="function">
    <text evidence="10 11">Plays a role in maintaining the mitochondrial genome and in controlling the mtDNA escape. Involved in the regulation of mtDNA nucleotide structure and number. May have a dispensable role in early maturation of pre-rRNA.</text>
</comment>
<keyword evidence="11" id="KW-0694">RNA-binding</keyword>
<dbReference type="InterPro" id="IPR039627">
    <property type="entry name" value="Yme2_C"/>
</dbReference>
<dbReference type="GO" id="GO:0003723">
    <property type="term" value="F:RNA binding"/>
    <property type="evidence" value="ECO:0007669"/>
    <property type="project" value="UniProtKB-UniRule"/>
</dbReference>
<keyword evidence="5 11" id="KW-0812">Transmembrane</keyword>
<keyword evidence="4 11" id="KW-0507">mRNA processing</keyword>
<accession>A0A1E3R049</accession>
<keyword evidence="8 11" id="KW-0496">Mitochondrion</keyword>
<dbReference type="SUPFAM" id="SSF52540">
    <property type="entry name" value="P-loop containing nucleoside triphosphate hydrolases"/>
    <property type="match status" value="1"/>
</dbReference>
<keyword evidence="7 11" id="KW-1133">Transmembrane helix</keyword>
<name>A0A1E3R049_9ASCO</name>
<dbReference type="SUPFAM" id="SSF54928">
    <property type="entry name" value="RNA-binding domain, RBD"/>
    <property type="match status" value="1"/>
</dbReference>
<dbReference type="Pfam" id="PF00076">
    <property type="entry name" value="RRM_1"/>
    <property type="match status" value="1"/>
</dbReference>
<dbReference type="InterPro" id="IPR000504">
    <property type="entry name" value="RRM_dom"/>
</dbReference>
<reference evidence="15" key="1">
    <citation type="submission" date="2016-05" db="EMBL/GenBank/DDBJ databases">
        <title>Comparative genomics of biotechnologically important yeasts.</title>
        <authorList>
            <consortium name="DOE Joint Genome Institute"/>
            <person name="Riley R."/>
            <person name="Haridas S."/>
            <person name="Wolfe K.H."/>
            <person name="Lopes M.R."/>
            <person name="Hittinger C.T."/>
            <person name="Goker M."/>
            <person name="Salamov A."/>
            <person name="Wisecaver J."/>
            <person name="Long T.M."/>
            <person name="Aerts A.L."/>
            <person name="Barry K."/>
            <person name="Choi C."/>
            <person name="Clum A."/>
            <person name="Coughlan A.Y."/>
            <person name="Deshpande S."/>
            <person name="Douglass A.P."/>
            <person name="Hanson S.J."/>
            <person name="Klenk H.-P."/>
            <person name="Labutti K."/>
            <person name="Lapidus A."/>
            <person name="Lindquist E."/>
            <person name="Lipzen A."/>
            <person name="Meier-Kolthoff J.P."/>
            <person name="Ohm R.A."/>
            <person name="Otillar R.P."/>
            <person name="Pangilinan J."/>
            <person name="Peng Y."/>
            <person name="Rokas A."/>
            <person name="Rosa C.A."/>
            <person name="Scheuner C."/>
            <person name="Sibirny A.A."/>
            <person name="Slot J.C."/>
            <person name="Stielow J.B."/>
            <person name="Sun H."/>
            <person name="Kurtzman C.P."/>
            <person name="Blackwell M."/>
            <person name="Grigoriev I.V."/>
            <person name="Jeffries T.W."/>
        </authorList>
    </citation>
    <scope>NUCLEOTIDE SEQUENCE [LARGE SCALE GENOMIC DNA]</scope>
    <source>
        <strain evidence="15">NRRL Y-12698</strain>
    </source>
</reference>
<evidence type="ECO:0000313" key="15">
    <source>
        <dbReference type="Proteomes" id="UP000094336"/>
    </source>
</evidence>
<dbReference type="EMBL" id="KV454426">
    <property type="protein sequence ID" value="ODQ82722.1"/>
    <property type="molecule type" value="Genomic_DNA"/>
</dbReference>
<dbReference type="STRING" id="984486.A0A1E3R049"/>
<organism evidence="14 15">
    <name type="scientific">Babjeviella inositovora NRRL Y-12698</name>
    <dbReference type="NCBI Taxonomy" id="984486"/>
    <lineage>
        <taxon>Eukaryota</taxon>
        <taxon>Fungi</taxon>
        <taxon>Dikarya</taxon>
        <taxon>Ascomycota</taxon>
        <taxon>Saccharomycotina</taxon>
        <taxon>Pichiomycetes</taxon>
        <taxon>Serinales incertae sedis</taxon>
        <taxon>Babjeviella</taxon>
    </lineage>
</organism>
<dbReference type="OrthoDB" id="10267654at2759"/>
<dbReference type="CDD" id="cd12433">
    <property type="entry name" value="RRM_Yme2p_like"/>
    <property type="match status" value="1"/>
</dbReference>
<dbReference type="PANTHER" id="PTHR32198:SF2">
    <property type="entry name" value="MITOCHONDRIAL ESCAPE PROTEIN 2"/>
    <property type="match status" value="1"/>
</dbReference>
<evidence type="ECO:0000256" key="10">
    <source>
        <dbReference type="ARBA" id="ARBA00025276"/>
    </source>
</evidence>
<evidence type="ECO:0000259" key="12">
    <source>
        <dbReference type="Pfam" id="PF00076"/>
    </source>
</evidence>
<evidence type="ECO:0000256" key="1">
    <source>
        <dbReference type="ARBA" id="ARBA00004434"/>
    </source>
</evidence>
<dbReference type="InterPro" id="IPR034260">
    <property type="entry name" value="Yme2_RRM"/>
</dbReference>
<evidence type="ECO:0000313" key="14">
    <source>
        <dbReference type="EMBL" id="ODQ82722.1"/>
    </source>
</evidence>
<evidence type="ECO:0000256" key="11">
    <source>
        <dbReference type="RuleBase" id="RU367108"/>
    </source>
</evidence>
<dbReference type="InterPro" id="IPR018850">
    <property type="entry name" value="Mt_escape_2_C"/>
</dbReference>
<evidence type="ECO:0000256" key="6">
    <source>
        <dbReference type="ARBA" id="ARBA00022792"/>
    </source>
</evidence>
<feature type="transmembrane region" description="Helical" evidence="11">
    <location>
        <begin position="267"/>
        <end position="284"/>
    </location>
</feature>
<feature type="domain" description="Mitochondrial escape protein 2 C-terminal" evidence="13">
    <location>
        <begin position="350"/>
        <end position="766"/>
    </location>
</feature>
<dbReference type="AlphaFoldDB" id="A0A1E3R049"/>
<feature type="domain" description="RRM" evidence="12">
    <location>
        <begin position="183"/>
        <end position="245"/>
    </location>
</feature>
<evidence type="ECO:0000256" key="9">
    <source>
        <dbReference type="ARBA" id="ARBA00023136"/>
    </source>
</evidence>
<dbReference type="Proteomes" id="UP000094336">
    <property type="component" value="Unassembled WGS sequence"/>
</dbReference>
<dbReference type="GO" id="GO:0005743">
    <property type="term" value="C:mitochondrial inner membrane"/>
    <property type="evidence" value="ECO:0007669"/>
    <property type="project" value="UniProtKB-SubCell"/>
</dbReference>
<comment type="subcellular location">
    <subcellularLocation>
        <location evidence="1 11">Mitochondrion inner membrane</location>
        <topology evidence="1 11">Single-pass membrane protein</topology>
    </subcellularLocation>
</comment>
<dbReference type="InterPro" id="IPR027417">
    <property type="entry name" value="P-loop_NTPase"/>
</dbReference>